<dbReference type="EMBL" id="CACRXK020012700">
    <property type="protein sequence ID" value="CAB4023820.1"/>
    <property type="molecule type" value="Genomic_DNA"/>
</dbReference>
<reference evidence="2" key="1">
    <citation type="submission" date="2020-04" db="EMBL/GenBank/DDBJ databases">
        <authorList>
            <person name="Alioto T."/>
            <person name="Alioto T."/>
            <person name="Gomez Garrido J."/>
        </authorList>
    </citation>
    <scope>NUCLEOTIDE SEQUENCE</scope>
    <source>
        <strain evidence="2">A484AB</strain>
    </source>
</reference>
<keyword evidence="3" id="KW-1185">Reference proteome</keyword>
<comment type="caution">
    <text evidence="2">The sequence shown here is derived from an EMBL/GenBank/DDBJ whole genome shotgun (WGS) entry which is preliminary data.</text>
</comment>
<gene>
    <name evidence="2" type="ORF">PACLA_8A027151</name>
</gene>
<evidence type="ECO:0000256" key="1">
    <source>
        <dbReference type="SAM" id="MobiDB-lite"/>
    </source>
</evidence>
<sequence>MDSDTSTVYTIHSSMKKGFRGVYTEQLTNKKIPINSVTGSVYGEDSLLINLTKCSKKAKGGINKPGKYSLKVAKKDCGNHQANSEVPVESRNHQANSEVPVESSRANSAPAPSPQILLASESSSRHIVFNTSVPGRPVVSAERVMRYGRHSGDSRLRTLQTSTRNKNRNIGPKSISLNDITLSGQKISATELNHGRTLNNAGGGTPNMTSSAANRDPTLLHATIISSSPDPNHSHIRVDV</sequence>
<accession>A0A6S7J472</accession>
<organism evidence="2 3">
    <name type="scientific">Paramuricea clavata</name>
    <name type="common">Red gorgonian</name>
    <name type="synonym">Violescent sea-whip</name>
    <dbReference type="NCBI Taxonomy" id="317549"/>
    <lineage>
        <taxon>Eukaryota</taxon>
        <taxon>Metazoa</taxon>
        <taxon>Cnidaria</taxon>
        <taxon>Anthozoa</taxon>
        <taxon>Octocorallia</taxon>
        <taxon>Malacalcyonacea</taxon>
        <taxon>Plexauridae</taxon>
        <taxon>Paramuricea</taxon>
    </lineage>
</organism>
<proteinExistence type="predicted"/>
<evidence type="ECO:0000313" key="2">
    <source>
        <dbReference type="EMBL" id="CAB4023820.1"/>
    </source>
</evidence>
<dbReference type="Proteomes" id="UP001152795">
    <property type="component" value="Unassembled WGS sequence"/>
</dbReference>
<name>A0A6S7J472_PARCT</name>
<feature type="region of interest" description="Disordered" evidence="1">
    <location>
        <begin position="79"/>
        <end position="112"/>
    </location>
</feature>
<protein>
    <submittedName>
        <fullName evidence="2">Uncharacterized protein</fullName>
    </submittedName>
</protein>
<dbReference type="AlphaFoldDB" id="A0A6S7J472"/>
<evidence type="ECO:0000313" key="3">
    <source>
        <dbReference type="Proteomes" id="UP001152795"/>
    </source>
</evidence>